<comment type="caution">
    <text evidence="9">The sequence shown here is derived from an EMBL/GenBank/DDBJ whole genome shotgun (WGS) entry which is preliminary data.</text>
</comment>
<accession>A0ABX0J5Y2</accession>
<proteinExistence type="predicted"/>
<organism evidence="9 10">
    <name type="scientific">Paenibacillus agricola</name>
    <dbReference type="NCBI Taxonomy" id="2716264"/>
    <lineage>
        <taxon>Bacteria</taxon>
        <taxon>Bacillati</taxon>
        <taxon>Bacillota</taxon>
        <taxon>Bacilli</taxon>
        <taxon>Bacillales</taxon>
        <taxon>Paenibacillaceae</taxon>
        <taxon>Paenibacillus</taxon>
    </lineage>
</organism>
<dbReference type="PRINTS" id="PR01035">
    <property type="entry name" value="TCRTETA"/>
</dbReference>
<feature type="transmembrane region" description="Helical" evidence="7">
    <location>
        <begin position="45"/>
        <end position="66"/>
    </location>
</feature>
<feature type="transmembrane region" description="Helical" evidence="7">
    <location>
        <begin position="284"/>
        <end position="302"/>
    </location>
</feature>
<evidence type="ECO:0000256" key="2">
    <source>
        <dbReference type="ARBA" id="ARBA00022448"/>
    </source>
</evidence>
<dbReference type="PANTHER" id="PTHR43414">
    <property type="entry name" value="MULTIDRUG RESISTANCE PROTEIN MDTG"/>
    <property type="match status" value="1"/>
</dbReference>
<evidence type="ECO:0000313" key="10">
    <source>
        <dbReference type="Proteomes" id="UP001165962"/>
    </source>
</evidence>
<reference evidence="9" key="1">
    <citation type="submission" date="2020-03" db="EMBL/GenBank/DDBJ databases">
        <title>Draft sequencing of Paenibacilllus sp. S3N08.</title>
        <authorList>
            <person name="Kim D.-U."/>
        </authorList>
    </citation>
    <scope>NUCLEOTIDE SEQUENCE</scope>
    <source>
        <strain evidence="9">S3N08</strain>
    </source>
</reference>
<name>A0ABX0J5Y2_9BACL</name>
<evidence type="ECO:0000256" key="3">
    <source>
        <dbReference type="ARBA" id="ARBA00022475"/>
    </source>
</evidence>
<dbReference type="InterPro" id="IPR020846">
    <property type="entry name" value="MFS_dom"/>
</dbReference>
<sequence length="406" mass="44182">MARWQINLAVLWLGNFLVMMGATMVVPFLPLYIQELGITDSHELSVWTGFIFAGNFATSFIFQPIWGSLADRYGRKFMLLRSGFGMAIVISLMGFVTEPWHLLALRLLNGVVFGFNPAAASLIAATAPKERVGFALGTLQSGMVAGTFLGPLIGGLLQEWIGFRPIFWLTGGLMVLASLLAMITVKDPFNAKAAAAQPQTTIYQGLLKLWRIPQLPALFTVTMLIQFAMLCSLPQIPIFVQELYKNGPFLAFIVGLVSSVMGISNMIAAPLLGRLGDRLGPERVLLFTLIGTGLLFIPQALVTDVWQLLIVRFVLGLFMGGLLPSVSTLIKHYTPEGMESRAFSLNSSSLSFGNMLGPIVGGFLSGWISIRGLFLLATVLFLGNAAWVSVTMFIKAPDKSNKPMPE</sequence>
<keyword evidence="4 7" id="KW-0812">Transmembrane</keyword>
<evidence type="ECO:0000256" key="5">
    <source>
        <dbReference type="ARBA" id="ARBA00022989"/>
    </source>
</evidence>
<evidence type="ECO:0000256" key="4">
    <source>
        <dbReference type="ARBA" id="ARBA00022692"/>
    </source>
</evidence>
<keyword evidence="10" id="KW-1185">Reference proteome</keyword>
<feature type="transmembrane region" description="Helical" evidence="7">
    <location>
        <begin position="166"/>
        <end position="185"/>
    </location>
</feature>
<feature type="transmembrane region" description="Helical" evidence="7">
    <location>
        <begin position="103"/>
        <end position="125"/>
    </location>
</feature>
<dbReference type="Gene3D" id="1.20.1250.20">
    <property type="entry name" value="MFS general substrate transporter like domains"/>
    <property type="match status" value="2"/>
</dbReference>
<evidence type="ECO:0000259" key="8">
    <source>
        <dbReference type="PROSITE" id="PS50850"/>
    </source>
</evidence>
<feature type="domain" description="Major facilitator superfamily (MFS) profile" evidence="8">
    <location>
        <begin position="7"/>
        <end position="395"/>
    </location>
</feature>
<dbReference type="RefSeq" id="WP_166152037.1">
    <property type="nucleotide sequence ID" value="NZ_JAAOIW010000006.1"/>
</dbReference>
<feature type="transmembrane region" description="Helical" evidence="7">
    <location>
        <begin position="12"/>
        <end position="33"/>
    </location>
</feature>
<keyword evidence="5 7" id="KW-1133">Transmembrane helix</keyword>
<feature type="transmembrane region" description="Helical" evidence="7">
    <location>
        <begin position="78"/>
        <end position="97"/>
    </location>
</feature>
<keyword evidence="6 7" id="KW-0472">Membrane</keyword>
<feature type="transmembrane region" description="Helical" evidence="7">
    <location>
        <begin position="217"/>
        <end position="237"/>
    </location>
</feature>
<dbReference type="InterPro" id="IPR011701">
    <property type="entry name" value="MFS"/>
</dbReference>
<dbReference type="PANTHER" id="PTHR43414:SF6">
    <property type="entry name" value="MULTIDRUG RESISTANCE PROTEIN MDTG"/>
    <property type="match status" value="1"/>
</dbReference>
<evidence type="ECO:0000313" key="9">
    <source>
        <dbReference type="EMBL" id="NHN31745.1"/>
    </source>
</evidence>
<dbReference type="PROSITE" id="PS50850">
    <property type="entry name" value="MFS"/>
    <property type="match status" value="1"/>
</dbReference>
<feature type="transmembrane region" description="Helical" evidence="7">
    <location>
        <begin position="249"/>
        <end position="272"/>
    </location>
</feature>
<dbReference type="Pfam" id="PF07690">
    <property type="entry name" value="MFS_1"/>
    <property type="match status" value="2"/>
</dbReference>
<feature type="transmembrane region" description="Helical" evidence="7">
    <location>
        <begin position="350"/>
        <end position="368"/>
    </location>
</feature>
<evidence type="ECO:0000256" key="6">
    <source>
        <dbReference type="ARBA" id="ARBA00023136"/>
    </source>
</evidence>
<dbReference type="EMBL" id="JAAOIW010000006">
    <property type="protein sequence ID" value="NHN31745.1"/>
    <property type="molecule type" value="Genomic_DNA"/>
</dbReference>
<dbReference type="SUPFAM" id="SSF103473">
    <property type="entry name" value="MFS general substrate transporter"/>
    <property type="match status" value="2"/>
</dbReference>
<feature type="transmembrane region" description="Helical" evidence="7">
    <location>
        <begin position="308"/>
        <end position="330"/>
    </location>
</feature>
<dbReference type="InterPro" id="IPR001958">
    <property type="entry name" value="Tet-R_TetA/multi-R_MdtG-like"/>
</dbReference>
<protein>
    <submittedName>
        <fullName evidence="9">Multidrug efflux MFS transporter</fullName>
    </submittedName>
</protein>
<dbReference type="Proteomes" id="UP001165962">
    <property type="component" value="Unassembled WGS sequence"/>
</dbReference>
<feature type="transmembrane region" description="Helical" evidence="7">
    <location>
        <begin position="132"/>
        <end position="154"/>
    </location>
</feature>
<feature type="transmembrane region" description="Helical" evidence="7">
    <location>
        <begin position="374"/>
        <end position="394"/>
    </location>
</feature>
<gene>
    <name evidence="9" type="ORF">G9U52_18075</name>
</gene>
<comment type="subcellular location">
    <subcellularLocation>
        <location evidence="1">Cell membrane</location>
        <topology evidence="1">Multi-pass membrane protein</topology>
    </subcellularLocation>
</comment>
<dbReference type="InterPro" id="IPR036259">
    <property type="entry name" value="MFS_trans_sf"/>
</dbReference>
<keyword evidence="3" id="KW-1003">Cell membrane</keyword>
<keyword evidence="2" id="KW-0813">Transport</keyword>
<evidence type="ECO:0000256" key="7">
    <source>
        <dbReference type="SAM" id="Phobius"/>
    </source>
</evidence>
<evidence type="ECO:0000256" key="1">
    <source>
        <dbReference type="ARBA" id="ARBA00004651"/>
    </source>
</evidence>